<sequence length="500" mass="56233">MNQSLFSPSQAAAVQVIRDEALRSASLERTVRLDVVLPPTFDPASHGPYPVLYLNDGQDLRRLRLKATLDALYQQQALRPFVLIAIHAGDRIHEYGAAGRPDYLGRGSKAHLYTDFVLEELLPYVQKKYHVTSDPEQAVFAGFSLGGLMAFDLVWRNPDAFTRAGVFSGSFWWRRKAFEDGYIDADRIMHSLVRSGRPHPGHRFWLQTGTLDETNDRNNNGIIDSIEDTLDLLAELIRQGIPDQHIRYVEVAGGRHNQETWGRIMPDFLRWAFGKATLRPSDTWQPAGALPSKRNWGSGQRLNRQRRLVTKKAPQAAEALVPAEPIVIKQPISGEYPAYYDNYLRHVPDTIDPVELLEKQGAHVRALLGSLTDEQALLAYAPEKWTIKEMILHILDSERIFAYRALCIARGDQQSLLGFDENAYAPASEANTRSLADLLAEHAAVRAGTVALYRSFAPHIFDKVGLANKHPVSVRALVHVVPGHEAHHLTILHERYLPLL</sequence>
<organism evidence="2 3">
    <name type="scientific">Hymenobacter roseosalivarius DSM 11622</name>
    <dbReference type="NCBI Taxonomy" id="645990"/>
    <lineage>
        <taxon>Bacteria</taxon>
        <taxon>Pseudomonadati</taxon>
        <taxon>Bacteroidota</taxon>
        <taxon>Cytophagia</taxon>
        <taxon>Cytophagales</taxon>
        <taxon>Hymenobacteraceae</taxon>
        <taxon>Hymenobacter</taxon>
    </lineage>
</organism>
<name>A0A1W1VZJ3_9BACT</name>
<dbReference type="InterPro" id="IPR024775">
    <property type="entry name" value="DinB-like"/>
</dbReference>
<dbReference type="InterPro" id="IPR029058">
    <property type="entry name" value="AB_hydrolase_fold"/>
</dbReference>
<accession>A0A1W1VZJ3</accession>
<evidence type="ECO:0000313" key="3">
    <source>
        <dbReference type="Proteomes" id="UP000192266"/>
    </source>
</evidence>
<dbReference type="AlphaFoldDB" id="A0A1W1VZJ3"/>
<dbReference type="Gene3D" id="1.20.120.450">
    <property type="entry name" value="dinb family like domain"/>
    <property type="match status" value="1"/>
</dbReference>
<dbReference type="Pfam" id="PF12867">
    <property type="entry name" value="DinB_2"/>
    <property type="match status" value="1"/>
</dbReference>
<dbReference type="Gene3D" id="3.40.50.1820">
    <property type="entry name" value="alpha/beta hydrolase"/>
    <property type="match status" value="1"/>
</dbReference>
<gene>
    <name evidence="2" type="ORF">SAMN00120144_1778</name>
</gene>
<dbReference type="PANTHER" id="PTHR48098">
    <property type="entry name" value="ENTEROCHELIN ESTERASE-RELATED"/>
    <property type="match status" value="1"/>
</dbReference>
<dbReference type="InterPro" id="IPR050583">
    <property type="entry name" value="Mycobacterial_A85_antigen"/>
</dbReference>
<dbReference type="SUPFAM" id="SSF53474">
    <property type="entry name" value="alpha/beta-Hydrolases"/>
    <property type="match status" value="1"/>
</dbReference>
<dbReference type="STRING" id="645990.SAMN00120144_1778"/>
<evidence type="ECO:0000259" key="1">
    <source>
        <dbReference type="Pfam" id="PF12867"/>
    </source>
</evidence>
<dbReference type="SUPFAM" id="SSF109854">
    <property type="entry name" value="DinB/YfiT-like putative metalloenzymes"/>
    <property type="match status" value="1"/>
</dbReference>
<dbReference type="PANTHER" id="PTHR48098:SF6">
    <property type="entry name" value="FERRI-BACILLIBACTIN ESTERASE BESA"/>
    <property type="match status" value="1"/>
</dbReference>
<dbReference type="Pfam" id="PF00756">
    <property type="entry name" value="Esterase"/>
    <property type="match status" value="1"/>
</dbReference>
<evidence type="ECO:0000313" key="2">
    <source>
        <dbReference type="EMBL" id="SMB98775.1"/>
    </source>
</evidence>
<proteinExistence type="predicted"/>
<dbReference type="InterPro" id="IPR034660">
    <property type="entry name" value="DinB/YfiT-like"/>
</dbReference>
<feature type="domain" description="DinB-like" evidence="1">
    <location>
        <begin position="357"/>
        <end position="490"/>
    </location>
</feature>
<dbReference type="RefSeq" id="WP_317044254.1">
    <property type="nucleotide sequence ID" value="NZ_FWWW01000087.1"/>
</dbReference>
<dbReference type="Proteomes" id="UP000192266">
    <property type="component" value="Unassembled WGS sequence"/>
</dbReference>
<dbReference type="EMBL" id="FWWW01000087">
    <property type="protein sequence ID" value="SMB98775.1"/>
    <property type="molecule type" value="Genomic_DNA"/>
</dbReference>
<keyword evidence="3" id="KW-1185">Reference proteome</keyword>
<dbReference type="InterPro" id="IPR000801">
    <property type="entry name" value="Esterase-like"/>
</dbReference>
<protein>
    <submittedName>
        <fullName evidence="2">Putative esterase</fullName>
    </submittedName>
</protein>
<reference evidence="2 3" key="1">
    <citation type="submission" date="2017-04" db="EMBL/GenBank/DDBJ databases">
        <authorList>
            <person name="Afonso C.L."/>
            <person name="Miller P.J."/>
            <person name="Scott M.A."/>
            <person name="Spackman E."/>
            <person name="Goraichik I."/>
            <person name="Dimitrov K.M."/>
            <person name="Suarez D.L."/>
            <person name="Swayne D.E."/>
        </authorList>
    </citation>
    <scope>NUCLEOTIDE SEQUENCE [LARGE SCALE GENOMIC DNA]</scope>
    <source>
        <strain evidence="2 3">DSM 11622</strain>
    </source>
</reference>